<organism evidence="1">
    <name type="scientific">Tanacetum cinerariifolium</name>
    <name type="common">Dalmatian daisy</name>
    <name type="synonym">Chrysanthemum cinerariifolium</name>
    <dbReference type="NCBI Taxonomy" id="118510"/>
    <lineage>
        <taxon>Eukaryota</taxon>
        <taxon>Viridiplantae</taxon>
        <taxon>Streptophyta</taxon>
        <taxon>Embryophyta</taxon>
        <taxon>Tracheophyta</taxon>
        <taxon>Spermatophyta</taxon>
        <taxon>Magnoliopsida</taxon>
        <taxon>eudicotyledons</taxon>
        <taxon>Gunneridae</taxon>
        <taxon>Pentapetalae</taxon>
        <taxon>asterids</taxon>
        <taxon>campanulids</taxon>
        <taxon>Asterales</taxon>
        <taxon>Asteraceae</taxon>
        <taxon>Asteroideae</taxon>
        <taxon>Anthemideae</taxon>
        <taxon>Anthemidinae</taxon>
        <taxon>Tanacetum</taxon>
    </lineage>
</organism>
<dbReference type="GO" id="GO:0003855">
    <property type="term" value="F:3-dehydroquinate dehydratase activity"/>
    <property type="evidence" value="ECO:0007669"/>
    <property type="project" value="InterPro"/>
</dbReference>
<evidence type="ECO:0000313" key="1">
    <source>
        <dbReference type="EMBL" id="GFD25348.1"/>
    </source>
</evidence>
<sequence length="183" mass="20636">MVPEIQQLTYGLIIPLPVSDTYWSNIRKGDVLADVIELQIPLSIIGFERGGFDGLAADYITREYCTAKSSTHLPIILGFRLADQHSDPSDQAQECYLDALYHCLRLAPDYLCVDLLQDPKMIQQLMAVKGGTRIIAECAESRDYRDWTSQIWRERVTLAETIGADAVRLRQEATTIADNFAVR</sequence>
<name>A0A699UVG2_TANCI</name>
<reference evidence="1" key="1">
    <citation type="journal article" date="2019" name="Sci. Rep.">
        <title>Draft genome of Tanacetum cinerariifolium, the natural source of mosquito coil.</title>
        <authorList>
            <person name="Yamashiro T."/>
            <person name="Shiraishi A."/>
            <person name="Satake H."/>
            <person name="Nakayama K."/>
        </authorList>
    </citation>
    <scope>NUCLEOTIDE SEQUENCE</scope>
</reference>
<feature type="non-terminal residue" evidence="1">
    <location>
        <position position="183"/>
    </location>
</feature>
<dbReference type="Gene3D" id="3.20.20.70">
    <property type="entry name" value="Aldolase class I"/>
    <property type="match status" value="1"/>
</dbReference>
<proteinExistence type="predicted"/>
<comment type="caution">
    <text evidence="1">The sequence shown here is derived from an EMBL/GenBank/DDBJ whole genome shotgun (WGS) entry which is preliminary data.</text>
</comment>
<dbReference type="AlphaFoldDB" id="A0A699UVG2"/>
<dbReference type="InterPro" id="IPR013785">
    <property type="entry name" value="Aldolase_TIM"/>
</dbReference>
<protein>
    <submittedName>
        <fullName evidence="1">Uncharacterized protein</fullName>
    </submittedName>
</protein>
<gene>
    <name evidence="1" type="ORF">Tci_897317</name>
</gene>
<dbReference type="InterPro" id="IPR001381">
    <property type="entry name" value="DHquinase_I"/>
</dbReference>
<accession>A0A699UVG2</accession>
<dbReference type="Pfam" id="PF01487">
    <property type="entry name" value="DHquinase_I"/>
    <property type="match status" value="1"/>
</dbReference>
<dbReference type="EMBL" id="BKCJ011360032">
    <property type="protein sequence ID" value="GFD25348.1"/>
    <property type="molecule type" value="Genomic_DNA"/>
</dbReference>